<protein>
    <submittedName>
        <fullName evidence="1">Uncharacterized protein</fullName>
    </submittedName>
</protein>
<reference evidence="2" key="1">
    <citation type="submission" date="2019-06" db="EMBL/GenBank/DDBJ databases">
        <title>Gordonia isolated from sludge of a wastewater treatment plant.</title>
        <authorList>
            <person name="Tamura T."/>
            <person name="Aoyama K."/>
            <person name="Kang Y."/>
            <person name="Saito S."/>
            <person name="Akiyama N."/>
            <person name="Yazawa K."/>
            <person name="Gonoi T."/>
            <person name="Mikami Y."/>
        </authorList>
    </citation>
    <scope>NUCLEOTIDE SEQUENCE [LARGE SCALE GENOMIC DNA]</scope>
    <source>
        <strain evidence="2">NBRC 107696</strain>
    </source>
</reference>
<dbReference type="RefSeq" id="WP_161897011.1">
    <property type="nucleotide sequence ID" value="NZ_BJOV01000005.1"/>
</dbReference>
<evidence type="ECO:0000313" key="1">
    <source>
        <dbReference type="EMBL" id="GEE03507.1"/>
    </source>
</evidence>
<proteinExistence type="predicted"/>
<evidence type="ECO:0000313" key="2">
    <source>
        <dbReference type="Proteomes" id="UP000444960"/>
    </source>
</evidence>
<organism evidence="1 2">
    <name type="scientific">Gordonia spumicola</name>
    <dbReference type="NCBI Taxonomy" id="589161"/>
    <lineage>
        <taxon>Bacteria</taxon>
        <taxon>Bacillati</taxon>
        <taxon>Actinomycetota</taxon>
        <taxon>Actinomycetes</taxon>
        <taxon>Mycobacteriales</taxon>
        <taxon>Gordoniaceae</taxon>
        <taxon>Gordonia</taxon>
    </lineage>
</organism>
<sequence>MSDTNTANGTRTVIFDAGSGDGAGYRTTVQGAGESGHITNIVVCGCAAQRAPTVALPDSPPRTSSCPSIVTGTTDVQHPQLGTVRVFLLASGTSGSKGCVVSVTGTGTVLPPIEIGVYDKSLTFYSPASDRTGNTFVKYNPGRYDGVLVLVPTPTGFADPEFSTSDYIGRLAYYYAEAKGPGADGRYVIEQSNNDCMPSCAGGTITKRTLKWNGHDYVE</sequence>
<dbReference type="Proteomes" id="UP000444960">
    <property type="component" value="Unassembled WGS sequence"/>
</dbReference>
<name>A0A7I9VDW6_9ACTN</name>
<dbReference type="AlphaFoldDB" id="A0A7I9VDW6"/>
<gene>
    <name evidence="1" type="ORF">nbrc107696_39530</name>
</gene>
<accession>A0A7I9VDW6</accession>
<dbReference type="EMBL" id="BJOV01000005">
    <property type="protein sequence ID" value="GEE03507.1"/>
    <property type="molecule type" value="Genomic_DNA"/>
</dbReference>
<comment type="caution">
    <text evidence="1">The sequence shown here is derived from an EMBL/GenBank/DDBJ whole genome shotgun (WGS) entry which is preliminary data.</text>
</comment>
<dbReference type="OrthoDB" id="4227770at2"/>
<keyword evidence="2" id="KW-1185">Reference proteome</keyword>